<name>A0A2K8MAV0_9SPHN</name>
<keyword evidence="3" id="KW-1185">Reference proteome</keyword>
<evidence type="ECO:0000256" key="1">
    <source>
        <dbReference type="SAM" id="SignalP"/>
    </source>
</evidence>
<dbReference type="AlphaFoldDB" id="A0A2K8MAV0"/>
<accession>A0A2K8MAV0</accession>
<organism evidence="2 3">
    <name type="scientific">Sphingomonas psychrotolerans</name>
    <dbReference type="NCBI Taxonomy" id="1327635"/>
    <lineage>
        <taxon>Bacteria</taxon>
        <taxon>Pseudomonadati</taxon>
        <taxon>Pseudomonadota</taxon>
        <taxon>Alphaproteobacteria</taxon>
        <taxon>Sphingomonadales</taxon>
        <taxon>Sphingomonadaceae</taxon>
        <taxon>Sphingomonas</taxon>
    </lineage>
</organism>
<dbReference type="RefSeq" id="WP_100280823.1">
    <property type="nucleotide sequence ID" value="NZ_CP024923.1"/>
</dbReference>
<dbReference type="Proteomes" id="UP000229081">
    <property type="component" value="Chromosome"/>
</dbReference>
<keyword evidence="1" id="KW-0732">Signal</keyword>
<proteinExistence type="predicted"/>
<sequence length="158" mass="15768">MIKKILAAGAFAASAVFLVPLASAQTFSPNGPFTLTSIASITFNNGLTLTCNSLNGIGSVSGGAASVSSITVSGGGCGVVFTGTPYVISSSSPTSITLNGIVISSWIGGCAGSLTGDYDQSTGVITFRGATIPSTTYSNPCRLYGRVQLSPAVIFTIP</sequence>
<dbReference type="OrthoDB" id="7575088at2"/>
<protein>
    <recommendedName>
        <fullName evidence="4">Protein activator of alkane oxidation PraB</fullName>
    </recommendedName>
</protein>
<gene>
    <name evidence="2" type="ORF">CVN68_02600</name>
</gene>
<dbReference type="EMBL" id="CP024923">
    <property type="protein sequence ID" value="ATY31012.1"/>
    <property type="molecule type" value="Genomic_DNA"/>
</dbReference>
<evidence type="ECO:0008006" key="4">
    <source>
        <dbReference type="Google" id="ProtNLM"/>
    </source>
</evidence>
<reference evidence="2 3" key="1">
    <citation type="submission" date="2017-11" db="EMBL/GenBank/DDBJ databases">
        <title>Complete genome sequence of Sphingomonas sp. Strain Cra20, a psychrotolerant potential plant growth promoting rhizobacteria.</title>
        <authorList>
            <person name="Luo Y."/>
        </authorList>
    </citation>
    <scope>NUCLEOTIDE SEQUENCE [LARGE SCALE GENOMIC DNA]</scope>
    <source>
        <strain evidence="2 3">Cra20</strain>
    </source>
</reference>
<dbReference type="KEGG" id="sphc:CVN68_02600"/>
<feature type="signal peptide" evidence="1">
    <location>
        <begin position="1"/>
        <end position="24"/>
    </location>
</feature>
<evidence type="ECO:0000313" key="3">
    <source>
        <dbReference type="Proteomes" id="UP000229081"/>
    </source>
</evidence>
<evidence type="ECO:0000313" key="2">
    <source>
        <dbReference type="EMBL" id="ATY31012.1"/>
    </source>
</evidence>
<feature type="chain" id="PRO_5015004746" description="Protein activator of alkane oxidation PraB" evidence="1">
    <location>
        <begin position="25"/>
        <end position="158"/>
    </location>
</feature>